<dbReference type="Pfam" id="PF01434">
    <property type="entry name" value="Peptidase_M41"/>
    <property type="match status" value="1"/>
</dbReference>
<dbReference type="Gene3D" id="1.20.58.760">
    <property type="entry name" value="Peptidase M41"/>
    <property type="match status" value="1"/>
</dbReference>
<dbReference type="EMBL" id="JABFDN010000002">
    <property type="protein sequence ID" value="NPU65376.1"/>
    <property type="molecule type" value="Genomic_DNA"/>
</dbReference>
<gene>
    <name evidence="2" type="ORF">HL667_10250</name>
</gene>
<comment type="caution">
    <text evidence="2">The sequence shown here is derived from an EMBL/GenBank/DDBJ whole genome shotgun (WGS) entry which is preliminary data.</text>
</comment>
<dbReference type="Proteomes" id="UP000886476">
    <property type="component" value="Unassembled WGS sequence"/>
</dbReference>
<accession>A0ABX2CAV5</accession>
<dbReference type="InterPro" id="IPR000642">
    <property type="entry name" value="Peptidase_M41"/>
</dbReference>
<protein>
    <recommendedName>
        <fullName evidence="1">Peptidase M41 domain-containing protein</fullName>
    </recommendedName>
</protein>
<name>A0ABX2CAV5_9BRAD</name>
<sequence length="155" mass="16847">MSGAAKGPSVKQTAWHEAGHAVVAWYHGLEVVLVSIRPSGAELGRSQHRPAGNPAIAEERWREFSVAMGGWAAELHSGEASDATYDDGDLQWVLTQIEAHAPDRLAAELGTAEREAERIVSMNLDRVERLANELIRREQLSDSSEIRAIIEGGNA</sequence>
<feature type="domain" description="Peptidase M41" evidence="1">
    <location>
        <begin position="11"/>
        <end position="75"/>
    </location>
</feature>
<dbReference type="SUPFAM" id="SSF140990">
    <property type="entry name" value="FtsH protease domain-like"/>
    <property type="match status" value="1"/>
</dbReference>
<keyword evidence="3" id="KW-1185">Reference proteome</keyword>
<evidence type="ECO:0000313" key="2">
    <source>
        <dbReference type="EMBL" id="NPU65376.1"/>
    </source>
</evidence>
<proteinExistence type="predicted"/>
<dbReference type="InterPro" id="IPR037219">
    <property type="entry name" value="Peptidase_M41-like"/>
</dbReference>
<reference evidence="2" key="1">
    <citation type="submission" date="2020-05" db="EMBL/GenBank/DDBJ databases">
        <title>Nod-independent and nitrogen-fixing Bradyrhizobium aeschynomene sp. nov. isolated from nodules of Aeschynomene indica.</title>
        <authorList>
            <person name="Zhang Z."/>
        </authorList>
    </citation>
    <scope>NUCLEOTIDE SEQUENCE</scope>
    <source>
        <strain evidence="2">83012</strain>
    </source>
</reference>
<dbReference type="RefSeq" id="WP_172110416.1">
    <property type="nucleotide sequence ID" value="NZ_JABFDN010000002.1"/>
</dbReference>
<evidence type="ECO:0000259" key="1">
    <source>
        <dbReference type="Pfam" id="PF01434"/>
    </source>
</evidence>
<organism evidence="2 3">
    <name type="scientific">Bradyrhizobium aeschynomenes</name>
    <dbReference type="NCBI Taxonomy" id="2734909"/>
    <lineage>
        <taxon>Bacteria</taxon>
        <taxon>Pseudomonadati</taxon>
        <taxon>Pseudomonadota</taxon>
        <taxon>Alphaproteobacteria</taxon>
        <taxon>Hyphomicrobiales</taxon>
        <taxon>Nitrobacteraceae</taxon>
        <taxon>Bradyrhizobium</taxon>
    </lineage>
</organism>
<evidence type="ECO:0000313" key="3">
    <source>
        <dbReference type="Proteomes" id="UP000886476"/>
    </source>
</evidence>